<dbReference type="OrthoDB" id="331263at2759"/>
<accession>A0A0N0BF10</accession>
<evidence type="ECO:0000313" key="3">
    <source>
        <dbReference type="EMBL" id="KOX72654.1"/>
    </source>
</evidence>
<feature type="region of interest" description="Disordered" evidence="1">
    <location>
        <begin position="412"/>
        <end position="444"/>
    </location>
</feature>
<evidence type="ECO:0000259" key="2">
    <source>
        <dbReference type="Pfam" id="PF14977"/>
    </source>
</evidence>
<feature type="domain" description="FAM194 C-terminal" evidence="2">
    <location>
        <begin position="280"/>
        <end position="382"/>
    </location>
</feature>
<protein>
    <recommendedName>
        <fullName evidence="2">FAM194 C-terminal domain-containing protein</fullName>
    </recommendedName>
</protein>
<proteinExistence type="predicted"/>
<dbReference type="STRING" id="166423.A0A0N0BF10"/>
<gene>
    <name evidence="3" type="ORF">WN51_02490</name>
</gene>
<feature type="compositionally biased region" description="Polar residues" evidence="1">
    <location>
        <begin position="412"/>
        <end position="430"/>
    </location>
</feature>
<evidence type="ECO:0000256" key="1">
    <source>
        <dbReference type="SAM" id="MobiDB-lite"/>
    </source>
</evidence>
<dbReference type="InterPro" id="IPR029281">
    <property type="entry name" value="FAM194_C"/>
</dbReference>
<keyword evidence="4" id="KW-1185">Reference proteome</keyword>
<dbReference type="EMBL" id="KQ435815">
    <property type="protein sequence ID" value="KOX72654.1"/>
    <property type="molecule type" value="Genomic_DNA"/>
</dbReference>
<dbReference type="Pfam" id="PF14977">
    <property type="entry name" value="FAM194"/>
    <property type="match status" value="1"/>
</dbReference>
<feature type="compositionally biased region" description="Basic and acidic residues" evidence="1">
    <location>
        <begin position="432"/>
        <end position="442"/>
    </location>
</feature>
<sequence>KQVDVILTCLQRCCAIEDIICHIKSVLCSLERLAPCGMSEKLRTLSLLLKEITKKLICSCQRLEEKHAETTIDTDIEEKISGRRRKKKLREEEDEEMNEMADINESKVAGRQKRKKKADAFDSGRKVSYRFDEEGKVLKRDGKRKSRSSKERDETESDLTKKHRNVMRGISSAEDKSTLDSESKKERRLDSNGTGDDHSKTNDSRYSKRKMAPGKFNDTQIDDRSPIEYQLSNEHFVRLGWTVLPVAKIMRKIIQYQAKPAKPHLDWFKKHKFSGRMCYDDGSRTFVNFHTDRSAEVFYPNGVVAIKLQRPQNRKYHVYTVFSPGGKDCVGVERGSQIVAVFDTIGNGAVLDEDGTTRLSYNQIGGIYRDNPTGVPLTWKWDICQGQESIIKVAYTEKRTVHLERLLNQPTSPSILKNSGSVKASTSPVSPRNKEKKVEKPKPVVQEYDYDEDGDEEEVESGNYLDDTYYLKPIHLMINAYISLKIINRRNITLQFLGNRKIIRIELGTILNLNEKVGSYFVDTSLKYEMLKCKFENLLPSRLSLDSSMHDIAEKLQRVRKSARQREFMMAKYRPFLRAWKMSGTRCRPR</sequence>
<dbReference type="Proteomes" id="UP000053105">
    <property type="component" value="Unassembled WGS sequence"/>
</dbReference>
<evidence type="ECO:0000313" key="4">
    <source>
        <dbReference type="Proteomes" id="UP000053105"/>
    </source>
</evidence>
<reference evidence="3 4" key="1">
    <citation type="submission" date="2015-07" db="EMBL/GenBank/DDBJ databases">
        <title>The genome of Melipona quadrifasciata.</title>
        <authorList>
            <person name="Pan H."/>
            <person name="Kapheim K."/>
        </authorList>
    </citation>
    <scope>NUCLEOTIDE SEQUENCE [LARGE SCALE GENOMIC DNA]</scope>
    <source>
        <strain evidence="3">0111107301</strain>
        <tissue evidence="3">Whole body</tissue>
    </source>
</reference>
<feature type="region of interest" description="Disordered" evidence="1">
    <location>
        <begin position="137"/>
        <end position="221"/>
    </location>
</feature>
<feature type="non-terminal residue" evidence="3">
    <location>
        <position position="1"/>
    </location>
</feature>
<feature type="compositionally biased region" description="Basic and acidic residues" evidence="1">
    <location>
        <begin position="173"/>
        <end position="206"/>
    </location>
</feature>
<dbReference type="AlphaFoldDB" id="A0A0N0BF10"/>
<organism evidence="3 4">
    <name type="scientific">Melipona quadrifasciata</name>
    <dbReference type="NCBI Taxonomy" id="166423"/>
    <lineage>
        <taxon>Eukaryota</taxon>
        <taxon>Metazoa</taxon>
        <taxon>Ecdysozoa</taxon>
        <taxon>Arthropoda</taxon>
        <taxon>Hexapoda</taxon>
        <taxon>Insecta</taxon>
        <taxon>Pterygota</taxon>
        <taxon>Neoptera</taxon>
        <taxon>Endopterygota</taxon>
        <taxon>Hymenoptera</taxon>
        <taxon>Apocrita</taxon>
        <taxon>Aculeata</taxon>
        <taxon>Apoidea</taxon>
        <taxon>Anthophila</taxon>
        <taxon>Apidae</taxon>
        <taxon>Melipona</taxon>
    </lineage>
</organism>
<name>A0A0N0BF10_9HYME</name>
<feature type="region of interest" description="Disordered" evidence="1">
    <location>
        <begin position="83"/>
        <end position="122"/>
    </location>
</feature>